<evidence type="ECO:0000313" key="3">
    <source>
        <dbReference type="EMBL" id="MQM06107.1"/>
    </source>
</evidence>
<gene>
    <name evidence="3" type="ORF">Taro_038925</name>
</gene>
<comment type="caution">
    <text evidence="3">The sequence shown here is derived from an EMBL/GenBank/DDBJ whole genome shotgun (WGS) entry which is preliminary data.</text>
</comment>
<proteinExistence type="predicted"/>
<dbReference type="Proteomes" id="UP000652761">
    <property type="component" value="Unassembled WGS sequence"/>
</dbReference>
<dbReference type="Pfam" id="PF03140">
    <property type="entry name" value="DUF247"/>
    <property type="match status" value="1"/>
</dbReference>
<dbReference type="EMBL" id="NMUH01003542">
    <property type="protein sequence ID" value="MQM06107.1"/>
    <property type="molecule type" value="Genomic_DNA"/>
</dbReference>
<dbReference type="PANTHER" id="PTHR31170:SF25">
    <property type="entry name" value="BNAA09G04570D PROTEIN"/>
    <property type="match status" value="1"/>
</dbReference>
<protein>
    <submittedName>
        <fullName evidence="3">Uncharacterized protein</fullName>
    </submittedName>
</protein>
<evidence type="ECO:0000313" key="4">
    <source>
        <dbReference type="Proteomes" id="UP000652761"/>
    </source>
</evidence>
<accession>A0A843WF70</accession>
<sequence>MAAAALGMVAPPVEAGCVPVLQLQEARCVPVLQLQEAGDVVLEVATLDGAAQVELTTPAGSSTSGPGPREGEISPEEIGGPAAAMPSEGEIPQAASEVDRLKGEIHGEIERVKLVQEVRGSKELPCIWRVHPSIRETEKEAYEPKLVSIGPLHRDNKILQPMEEIKLMYLDDLLGRSNRNELGNYIRVISNCEQRARMQYAEAVPLSRDDFVKMLVVDGCFIIEYFAKRVFKKAQETAPLSGVRWGFSHLRRDLMLLENQIPFFVLAKLSEETDIPFIGKRQRPLTLMDLALGFLRIKLSAEKRPQADRVLHLLHLHHLCLNPSAGAEEPTAQHSPHGQVEHQVPRMIPNATELDKAGVKFMKKDGASSHLMVSFLNGLLEIPFLPVEEATSTRLRNFIALEQCCPQVGNYFTSYGVFMDNIVSAESDVALLRKHRVIESKLGSDEEVAKMFNMLCKGTHLNYGTHYNARLFVDVNAYCEVARHRWRASLKSTHLSSPWTIISLLAGIVLLALTIVQTVYTIIK</sequence>
<dbReference type="InterPro" id="IPR004158">
    <property type="entry name" value="DUF247_pln"/>
</dbReference>
<dbReference type="AlphaFoldDB" id="A0A843WF70"/>
<keyword evidence="4" id="KW-1185">Reference proteome</keyword>
<feature type="transmembrane region" description="Helical" evidence="2">
    <location>
        <begin position="499"/>
        <end position="523"/>
    </location>
</feature>
<dbReference type="PANTHER" id="PTHR31170">
    <property type="entry name" value="BNAC04G53230D PROTEIN"/>
    <property type="match status" value="1"/>
</dbReference>
<organism evidence="3 4">
    <name type="scientific">Colocasia esculenta</name>
    <name type="common">Wild taro</name>
    <name type="synonym">Arum esculentum</name>
    <dbReference type="NCBI Taxonomy" id="4460"/>
    <lineage>
        <taxon>Eukaryota</taxon>
        <taxon>Viridiplantae</taxon>
        <taxon>Streptophyta</taxon>
        <taxon>Embryophyta</taxon>
        <taxon>Tracheophyta</taxon>
        <taxon>Spermatophyta</taxon>
        <taxon>Magnoliopsida</taxon>
        <taxon>Liliopsida</taxon>
        <taxon>Araceae</taxon>
        <taxon>Aroideae</taxon>
        <taxon>Colocasieae</taxon>
        <taxon>Colocasia</taxon>
    </lineage>
</organism>
<feature type="compositionally biased region" description="Polar residues" evidence="1">
    <location>
        <begin position="54"/>
        <end position="63"/>
    </location>
</feature>
<evidence type="ECO:0000256" key="2">
    <source>
        <dbReference type="SAM" id="Phobius"/>
    </source>
</evidence>
<evidence type="ECO:0000256" key="1">
    <source>
        <dbReference type="SAM" id="MobiDB-lite"/>
    </source>
</evidence>
<dbReference type="OrthoDB" id="1589813at2759"/>
<feature type="region of interest" description="Disordered" evidence="1">
    <location>
        <begin position="53"/>
        <end position="88"/>
    </location>
</feature>
<reference evidence="3" key="1">
    <citation type="submission" date="2017-07" db="EMBL/GenBank/DDBJ databases">
        <title>Taro Niue Genome Assembly and Annotation.</title>
        <authorList>
            <person name="Atibalentja N."/>
            <person name="Keating K."/>
            <person name="Fields C.J."/>
        </authorList>
    </citation>
    <scope>NUCLEOTIDE SEQUENCE</scope>
    <source>
        <strain evidence="3">Niue_2</strain>
        <tissue evidence="3">Leaf</tissue>
    </source>
</reference>
<keyword evidence="2" id="KW-0472">Membrane</keyword>
<keyword evidence="2" id="KW-0812">Transmembrane</keyword>
<name>A0A843WF70_COLES</name>
<keyword evidence="2" id="KW-1133">Transmembrane helix</keyword>